<evidence type="ECO:0000313" key="1">
    <source>
        <dbReference type="Proteomes" id="UP000790787"/>
    </source>
</evidence>
<proteinExistence type="predicted"/>
<sequence length="246" mass="28114">MPIDIKATTQSCLFQKRKRHYSAERASKLKLRRHDVYANQSADKKEMLLAQRRSKNIESTSQGLLFEHIEVASSSETAAELPRQRILTIGESCCLDEKADKSCADDTTVCSNKGKNIIGSVSVFEYGSTSNPLDERRDPEVSVVIKRGYHNQKYCRGNKDYCCKLMGMETTNEITSRSSNLQDTLFISSLKTKDYIESKKKQSSKAEVRSFLRQEFWSVVHQFESSEERGMSVMDLRSEVHMWLVA</sequence>
<evidence type="ECO:0000313" key="2">
    <source>
        <dbReference type="RefSeq" id="XP_075079461.1"/>
    </source>
</evidence>
<protein>
    <submittedName>
        <fullName evidence="2">Uncharacterized protein LOC107798533 isoform X1</fullName>
    </submittedName>
</protein>
<accession>A0AC58S390</accession>
<keyword evidence="1" id="KW-1185">Reference proteome</keyword>
<dbReference type="Proteomes" id="UP000790787">
    <property type="component" value="Chromosome 10"/>
</dbReference>
<name>A0AC58S390_TOBAC</name>
<reference evidence="1" key="1">
    <citation type="journal article" date="2014" name="Nat. Commun.">
        <title>The tobacco genome sequence and its comparison with those of tomato and potato.</title>
        <authorList>
            <person name="Sierro N."/>
            <person name="Battey J.N."/>
            <person name="Ouadi S."/>
            <person name="Bakaher N."/>
            <person name="Bovet L."/>
            <person name="Willig A."/>
            <person name="Goepfert S."/>
            <person name="Peitsch M.C."/>
            <person name="Ivanov N.V."/>
        </authorList>
    </citation>
    <scope>NUCLEOTIDE SEQUENCE [LARGE SCALE GENOMIC DNA]</scope>
</reference>
<organism evidence="1 2">
    <name type="scientific">Nicotiana tabacum</name>
    <name type="common">Common tobacco</name>
    <dbReference type="NCBI Taxonomy" id="4097"/>
    <lineage>
        <taxon>Eukaryota</taxon>
        <taxon>Viridiplantae</taxon>
        <taxon>Streptophyta</taxon>
        <taxon>Embryophyta</taxon>
        <taxon>Tracheophyta</taxon>
        <taxon>Spermatophyta</taxon>
        <taxon>Magnoliopsida</taxon>
        <taxon>eudicotyledons</taxon>
        <taxon>Gunneridae</taxon>
        <taxon>Pentapetalae</taxon>
        <taxon>asterids</taxon>
        <taxon>lamiids</taxon>
        <taxon>Solanales</taxon>
        <taxon>Solanaceae</taxon>
        <taxon>Nicotianoideae</taxon>
        <taxon>Nicotianeae</taxon>
        <taxon>Nicotiana</taxon>
    </lineage>
</organism>
<dbReference type="RefSeq" id="XP_075079461.1">
    <property type="nucleotide sequence ID" value="XM_075223360.1"/>
</dbReference>
<reference evidence="2" key="2">
    <citation type="submission" date="2025-08" db="UniProtKB">
        <authorList>
            <consortium name="RefSeq"/>
        </authorList>
    </citation>
    <scope>IDENTIFICATION</scope>
    <source>
        <tissue evidence="2">Leaf</tissue>
    </source>
</reference>
<gene>
    <name evidence="2" type="primary">LOC107798533</name>
</gene>